<dbReference type="InterPro" id="IPR019808">
    <property type="entry name" value="Histidine_triad_CS"/>
</dbReference>
<gene>
    <name evidence="5" type="ORF">A2626_00470</name>
</gene>
<dbReference type="Gene3D" id="3.30.428.10">
    <property type="entry name" value="HIT-like"/>
    <property type="match status" value="1"/>
</dbReference>
<feature type="domain" description="HIT" evidence="4">
    <location>
        <begin position="4"/>
        <end position="109"/>
    </location>
</feature>
<sequence>MDCLFCKIINKELPSGIVFENSIAVAIKDIYPKAPVHILIIPKKHIVSINQMEEADKELMGGLFLIAKQIAVKKKLNGYKLLFNVGRESGQIVDHLHLHLLGGKMDLEL</sequence>
<dbReference type="InterPro" id="IPR001310">
    <property type="entry name" value="Histidine_triad_HIT"/>
</dbReference>
<dbReference type="PRINTS" id="PR00332">
    <property type="entry name" value="HISTRIAD"/>
</dbReference>
<name>A0A1G2E1U9_9BACT</name>
<evidence type="ECO:0000259" key="4">
    <source>
        <dbReference type="PROSITE" id="PS51084"/>
    </source>
</evidence>
<dbReference type="InterPro" id="IPR036265">
    <property type="entry name" value="HIT-like_sf"/>
</dbReference>
<proteinExistence type="predicted"/>
<dbReference type="EMBL" id="MHLZ01000024">
    <property type="protein sequence ID" value="OGZ19735.1"/>
    <property type="molecule type" value="Genomic_DNA"/>
</dbReference>
<dbReference type="SUPFAM" id="SSF54197">
    <property type="entry name" value="HIT-like"/>
    <property type="match status" value="1"/>
</dbReference>
<accession>A0A1G2E1U9</accession>
<dbReference type="PANTHER" id="PTHR23089">
    <property type="entry name" value="HISTIDINE TRIAD HIT PROTEIN"/>
    <property type="match status" value="1"/>
</dbReference>
<dbReference type="CDD" id="cd01276">
    <property type="entry name" value="PKCI_related"/>
    <property type="match status" value="1"/>
</dbReference>
<comment type="caution">
    <text evidence="5">The sequence shown here is derived from an EMBL/GenBank/DDBJ whole genome shotgun (WGS) entry which is preliminary data.</text>
</comment>
<evidence type="ECO:0000313" key="5">
    <source>
        <dbReference type="EMBL" id="OGZ19735.1"/>
    </source>
</evidence>
<dbReference type="PROSITE" id="PS00892">
    <property type="entry name" value="HIT_1"/>
    <property type="match status" value="1"/>
</dbReference>
<evidence type="ECO:0000256" key="3">
    <source>
        <dbReference type="PROSITE-ProRule" id="PRU00464"/>
    </source>
</evidence>
<dbReference type="AlphaFoldDB" id="A0A1G2E1U9"/>
<feature type="short sequence motif" description="Histidine triad motif" evidence="2 3">
    <location>
        <begin position="95"/>
        <end position="99"/>
    </location>
</feature>
<evidence type="ECO:0000313" key="6">
    <source>
        <dbReference type="Proteomes" id="UP000177360"/>
    </source>
</evidence>
<dbReference type="InterPro" id="IPR011146">
    <property type="entry name" value="HIT-like"/>
</dbReference>
<evidence type="ECO:0000256" key="2">
    <source>
        <dbReference type="PIRSR" id="PIRSR601310-3"/>
    </source>
</evidence>
<dbReference type="PROSITE" id="PS51084">
    <property type="entry name" value="HIT_2"/>
    <property type="match status" value="1"/>
</dbReference>
<reference evidence="5 6" key="1">
    <citation type="journal article" date="2016" name="Nat. Commun.">
        <title>Thousands of microbial genomes shed light on interconnected biogeochemical processes in an aquifer system.</title>
        <authorList>
            <person name="Anantharaman K."/>
            <person name="Brown C.T."/>
            <person name="Hug L.A."/>
            <person name="Sharon I."/>
            <person name="Castelle C.J."/>
            <person name="Probst A.J."/>
            <person name="Thomas B.C."/>
            <person name="Singh A."/>
            <person name="Wilkins M.J."/>
            <person name="Karaoz U."/>
            <person name="Brodie E.L."/>
            <person name="Williams K.H."/>
            <person name="Hubbard S.S."/>
            <person name="Banfield J.F."/>
        </authorList>
    </citation>
    <scope>NUCLEOTIDE SEQUENCE [LARGE SCALE GENOMIC DNA]</scope>
</reference>
<dbReference type="Proteomes" id="UP000177360">
    <property type="component" value="Unassembled WGS sequence"/>
</dbReference>
<dbReference type="Pfam" id="PF11969">
    <property type="entry name" value="DcpS_C"/>
    <property type="match status" value="1"/>
</dbReference>
<evidence type="ECO:0000256" key="1">
    <source>
        <dbReference type="PIRSR" id="PIRSR601310-1"/>
    </source>
</evidence>
<dbReference type="GO" id="GO:0003824">
    <property type="term" value="F:catalytic activity"/>
    <property type="evidence" value="ECO:0007669"/>
    <property type="project" value="InterPro"/>
</dbReference>
<protein>
    <submittedName>
        <fullName evidence="5">Histidine triad nucleotide-binding protein</fullName>
    </submittedName>
</protein>
<organism evidence="5 6">
    <name type="scientific">Candidatus Nealsonbacteria bacterium RIFCSPHIGHO2_01_FULL_38_55</name>
    <dbReference type="NCBI Taxonomy" id="1801664"/>
    <lineage>
        <taxon>Bacteria</taxon>
        <taxon>Candidatus Nealsoniibacteriota</taxon>
    </lineage>
</organism>
<feature type="active site" description="Tele-AMP-histidine intermediate" evidence="1">
    <location>
        <position position="97"/>
    </location>
</feature>